<feature type="domain" description="Zinc finger/thioredoxin putative" evidence="3">
    <location>
        <begin position="1"/>
        <end position="36"/>
    </location>
</feature>
<dbReference type="AlphaFoldDB" id="S5YQV1"/>
<dbReference type="RefSeq" id="WP_020949270.1">
    <property type="nucleotide sequence ID" value="NC_022041.1"/>
</dbReference>
<feature type="compositionally biased region" description="Low complexity" evidence="1">
    <location>
        <begin position="248"/>
        <end position="267"/>
    </location>
</feature>
<keyword evidence="2" id="KW-0812">Transmembrane</keyword>
<name>S5YQV1_PARAH</name>
<organism evidence="4 5">
    <name type="scientific">Paracoccus aminophilus JCM 7686</name>
    <dbReference type="NCBI Taxonomy" id="1367847"/>
    <lineage>
        <taxon>Bacteria</taxon>
        <taxon>Pseudomonadati</taxon>
        <taxon>Pseudomonadota</taxon>
        <taxon>Alphaproteobacteria</taxon>
        <taxon>Rhodobacterales</taxon>
        <taxon>Paracoccaceae</taxon>
        <taxon>Paracoccus</taxon>
    </lineage>
</organism>
<feature type="compositionally biased region" description="Polar residues" evidence="1">
    <location>
        <begin position="220"/>
        <end position="235"/>
    </location>
</feature>
<dbReference type="Pfam" id="PF13717">
    <property type="entry name" value="Zn_ribbon_4"/>
    <property type="match status" value="1"/>
</dbReference>
<dbReference type="EMBL" id="CP006650">
    <property type="protein sequence ID" value="AGT07631.1"/>
    <property type="molecule type" value="Genomic_DNA"/>
</dbReference>
<dbReference type="InterPro" id="IPR011723">
    <property type="entry name" value="Znf/thioredoxin_put"/>
</dbReference>
<sequence length="395" mass="41296">MRLICPNCDAQYEIDSTLVPPKGRDVECSSCGQVWFQPGERSAPAAVAPVLSRPLSDSVLSILREEAARELGARQSDRSVPGTEETTDAAGFAPSESPKPLSQTALHLPEPPAKERPADPPLIDWPATTVSEFDERHRMGTRAGRIELPPLTLPDAEKLAATLGPLTFAPVTPAAAPETPEMATPDDGTEGDTDALSLPGDTLPADPAPELETERPGAETLSTELFNTDTQNSEPASPGDLADPGIRAPASTSTSTTATPAEAATPLSPAPEAPASAAPVSEAPVSEAPSSAPAEAATAVNPPDDAPTPPTRRREQLPSTIVLSQRTEAESYRTGFGIAAMVALIVIGGYFLAPRIAGQGAVGAKLMEWREDIDRGRIWLYTTTGELLGRTPDAE</sequence>
<evidence type="ECO:0000313" key="5">
    <source>
        <dbReference type="Proteomes" id="UP000015480"/>
    </source>
</evidence>
<dbReference type="NCBIfam" id="TIGR02098">
    <property type="entry name" value="MJ0042_CXXC"/>
    <property type="match status" value="1"/>
</dbReference>
<dbReference type="KEGG" id="pami:JCM7686_0522"/>
<dbReference type="eggNOG" id="ENOG5031FWZ">
    <property type="taxonomic scope" value="Bacteria"/>
</dbReference>
<protein>
    <recommendedName>
        <fullName evidence="3">Zinc finger/thioredoxin putative domain-containing protein</fullName>
    </recommendedName>
</protein>
<dbReference type="PATRIC" id="fig|1367847.3.peg.470"/>
<accession>S5YQV1</accession>
<dbReference type="Proteomes" id="UP000015480">
    <property type="component" value="Chromosome"/>
</dbReference>
<feature type="transmembrane region" description="Helical" evidence="2">
    <location>
        <begin position="334"/>
        <end position="353"/>
    </location>
</feature>
<proteinExistence type="predicted"/>
<feature type="compositionally biased region" description="Low complexity" evidence="1">
    <location>
        <begin position="169"/>
        <end position="185"/>
    </location>
</feature>
<evidence type="ECO:0000259" key="3">
    <source>
        <dbReference type="Pfam" id="PF13717"/>
    </source>
</evidence>
<keyword evidence="5" id="KW-1185">Reference proteome</keyword>
<keyword evidence="2" id="KW-0472">Membrane</keyword>
<feature type="region of interest" description="Disordered" evidence="1">
    <location>
        <begin position="169"/>
        <end position="321"/>
    </location>
</feature>
<evidence type="ECO:0000256" key="2">
    <source>
        <dbReference type="SAM" id="Phobius"/>
    </source>
</evidence>
<dbReference type="OrthoDB" id="7159357at2"/>
<dbReference type="STRING" id="1367847.JCM7686_0522"/>
<keyword evidence="2" id="KW-1133">Transmembrane helix</keyword>
<reference evidence="4 5" key="1">
    <citation type="journal article" date="2014" name="BMC Genomics">
        <title>Architecture and functions of a multipartite genome of the methylotrophic bacterium Paracoccus aminophilus JCM 7686, containing primary and secondary chromids.</title>
        <authorList>
            <person name="Dziewit L."/>
            <person name="Czarnecki J."/>
            <person name="Wibberg D."/>
            <person name="Radlinska M."/>
            <person name="Mrozek P."/>
            <person name="Szymczak M."/>
            <person name="Schluter A."/>
            <person name="Puhler A."/>
            <person name="Bartosik D."/>
        </authorList>
    </citation>
    <scope>NUCLEOTIDE SEQUENCE [LARGE SCALE GENOMIC DNA]</scope>
    <source>
        <strain evidence="4">JCM 7686</strain>
    </source>
</reference>
<feature type="region of interest" description="Disordered" evidence="1">
    <location>
        <begin position="70"/>
        <end position="125"/>
    </location>
</feature>
<dbReference type="HOGENOM" id="CLU_697998_0_0_5"/>
<gene>
    <name evidence="4" type="ORF">JCM7686_0522</name>
</gene>
<evidence type="ECO:0000313" key="4">
    <source>
        <dbReference type="EMBL" id="AGT07631.1"/>
    </source>
</evidence>
<feature type="compositionally biased region" description="Low complexity" evidence="1">
    <location>
        <begin position="273"/>
        <end position="303"/>
    </location>
</feature>
<evidence type="ECO:0000256" key="1">
    <source>
        <dbReference type="SAM" id="MobiDB-lite"/>
    </source>
</evidence>